<dbReference type="VEuPathDB" id="TriTrypDB:C4B63_22g92"/>
<dbReference type="InterPro" id="IPR039223">
    <property type="entry name" value="AATF/Bfr2"/>
</dbReference>
<comment type="caution">
    <text evidence="3">The sequence shown here is derived from an EMBL/GenBank/DDBJ whole genome shotgun (WGS) entry which is preliminary data.</text>
</comment>
<dbReference type="PANTHER" id="PTHR15565">
    <property type="entry name" value="AATF PROTEIN APOPTOSIS ANTAGONIZING TRANSCRIPTION FACTOR"/>
    <property type="match status" value="1"/>
</dbReference>
<dbReference type="VEuPathDB" id="TriTrypDB:TCDM_00959"/>
<dbReference type="VEuPathDB" id="TriTrypDB:TcG_07237"/>
<dbReference type="VEuPathDB" id="TriTrypDB:C3747_64g125"/>
<organism evidence="3 4">
    <name type="scientific">Trypanosoma cruzi</name>
    <dbReference type="NCBI Taxonomy" id="5693"/>
    <lineage>
        <taxon>Eukaryota</taxon>
        <taxon>Discoba</taxon>
        <taxon>Euglenozoa</taxon>
        <taxon>Kinetoplastea</taxon>
        <taxon>Metakinetoplastina</taxon>
        <taxon>Trypanosomatida</taxon>
        <taxon>Trypanosomatidae</taxon>
        <taxon>Trypanosoma</taxon>
        <taxon>Schizotrypanum</taxon>
    </lineage>
</organism>
<evidence type="ECO:0000259" key="2">
    <source>
        <dbReference type="Pfam" id="PF13339"/>
    </source>
</evidence>
<dbReference type="AlphaFoldDB" id="A0A2V2VFZ9"/>
<dbReference type="VEuPathDB" id="TriTrypDB:TcBrA4_0037550"/>
<dbReference type="Pfam" id="PF13339">
    <property type="entry name" value="AATF-Che1"/>
    <property type="match status" value="1"/>
</dbReference>
<dbReference type="VEuPathDB" id="TriTrypDB:TcCL_ESM06521"/>
<dbReference type="InterPro" id="IPR025160">
    <property type="entry name" value="AATF"/>
</dbReference>
<gene>
    <name evidence="3" type="ORF">C4B63_22g92</name>
</gene>
<dbReference type="EMBL" id="PRFA01000022">
    <property type="protein sequence ID" value="PWU95437.1"/>
    <property type="molecule type" value="Genomic_DNA"/>
</dbReference>
<evidence type="ECO:0000313" key="3">
    <source>
        <dbReference type="EMBL" id="PWU95437.1"/>
    </source>
</evidence>
<proteinExistence type="predicted"/>
<dbReference type="VEuPathDB" id="TriTrypDB:ECC02_000637"/>
<sequence>MSVSRSLSGRRKKMSISDIVNEQIGGGDAERYEVDAWDEFGGDNPKIDEYHEGDEHDDDDDVVGSVKKRSGTERRLREPTSRPQQGRKQLRRRGPLDASLSTGAYAATPVDVEAAMDDIFGALEMKDGDEDEMNFLDFHKDGAGGNKINEDDESSAAVASTAIKDNSLGKKRKRVGGKPETEEAYIAWLEAQQAKKRARRHDIAGGDEDGILEQLESLRNAQMEVVAKEVQEGEDDSEDPRAKQRRRAQAALRHYVMVYSQLLRVRIKLQPSIARAVAFPQYYSLPDYLNSDEAQIRQGTEEVVRRLRELLEVFYLLTSDDKQAKQKEGVLLSFKNINTSHRRMMRDVDACVEYWGAKLVQPNSAKLRTVSQPLLQQIHSVLKSKTRLRTKVQKNRSHVTILGHPEHYKMSQTAEGKAARALHISEGDMDEEIYDDAEFLREVVKRGGVAKLEQQLQEIQRSLKSNEVPAKRGFHRLTKGKAVCYEPRPKLVGFLLPVPYVLSGQHEVMVNSLFQ</sequence>
<dbReference type="VEuPathDB" id="TriTrypDB:TcYC6_0016770"/>
<dbReference type="VEuPathDB" id="TriTrypDB:TCSYLVIO_007314"/>
<accession>A0A2V2VFZ9</accession>
<protein>
    <submittedName>
        <fullName evidence="3">Putative AATF protein</fullName>
    </submittedName>
</protein>
<dbReference type="VEuPathDB" id="TriTrypDB:Tc_MARK_6029"/>
<feature type="region of interest" description="Disordered" evidence="1">
    <location>
        <begin position="1"/>
        <end position="108"/>
    </location>
</feature>
<dbReference type="PANTHER" id="PTHR15565:SF0">
    <property type="entry name" value="PROTEIN AATF"/>
    <property type="match status" value="1"/>
</dbReference>
<feature type="compositionally biased region" description="Basic and acidic residues" evidence="1">
    <location>
        <begin position="70"/>
        <end position="80"/>
    </location>
</feature>
<feature type="domain" description="AATF leucine zipper-containing" evidence="2">
    <location>
        <begin position="253"/>
        <end position="321"/>
    </location>
</feature>
<dbReference type="GO" id="GO:0005730">
    <property type="term" value="C:nucleolus"/>
    <property type="evidence" value="ECO:0007669"/>
    <property type="project" value="TreeGrafter"/>
</dbReference>
<name>A0A2V2VFZ9_TRYCR</name>
<dbReference type="VEuPathDB" id="TriTrypDB:BCY84_01677"/>
<reference evidence="3 4" key="1">
    <citation type="journal article" date="2018" name="Microb. Genom.">
        <title>Expanding an expanded genome: long-read sequencing of Trypanosoma cruzi.</title>
        <authorList>
            <person name="Berna L."/>
            <person name="Rodriguez M."/>
            <person name="Chiribao M.L."/>
            <person name="Parodi-Talice A."/>
            <person name="Pita S."/>
            <person name="Rijo G."/>
            <person name="Alvarez-Valin F."/>
            <person name="Robello C."/>
        </authorList>
    </citation>
    <scope>NUCLEOTIDE SEQUENCE [LARGE SCALE GENOMIC DNA]</scope>
    <source>
        <strain evidence="3 4">Dm28c</strain>
    </source>
</reference>
<evidence type="ECO:0000313" key="4">
    <source>
        <dbReference type="Proteomes" id="UP000246121"/>
    </source>
</evidence>
<dbReference type="Proteomes" id="UP000246121">
    <property type="component" value="Unassembled WGS sequence"/>
</dbReference>
<feature type="compositionally biased region" description="Basic and acidic residues" evidence="1">
    <location>
        <begin position="45"/>
        <end position="54"/>
    </location>
</feature>
<evidence type="ECO:0000256" key="1">
    <source>
        <dbReference type="SAM" id="MobiDB-lite"/>
    </source>
</evidence>